<dbReference type="Proteomes" id="UP000307706">
    <property type="component" value="Unassembled WGS sequence"/>
</dbReference>
<feature type="non-terminal residue" evidence="1">
    <location>
        <position position="1"/>
    </location>
</feature>
<sequence length="69" mass="7546">EPGVSALAHLPKSLVTNKDRVFTEFLLHKLKLDHHCDVLVCGDDTDKKPTPKPLIIACKSLGLSVDDVI</sequence>
<protein>
    <submittedName>
        <fullName evidence="1">Phosphoglycolate phosphatase</fullName>
    </submittedName>
</protein>
<dbReference type="InterPro" id="IPR036412">
    <property type="entry name" value="HAD-like_sf"/>
</dbReference>
<dbReference type="InterPro" id="IPR023214">
    <property type="entry name" value="HAD_sf"/>
</dbReference>
<dbReference type="Pfam" id="PF13419">
    <property type="entry name" value="HAD_2"/>
    <property type="match status" value="1"/>
</dbReference>
<evidence type="ECO:0000313" key="2">
    <source>
        <dbReference type="Proteomes" id="UP000307706"/>
    </source>
</evidence>
<reference evidence="1 2" key="1">
    <citation type="submission" date="2017-12" db="EMBL/GenBank/DDBJ databases">
        <authorList>
            <person name="Paulsen S."/>
            <person name="Gram L.K."/>
        </authorList>
    </citation>
    <scope>NUCLEOTIDE SEQUENCE [LARGE SCALE GENOMIC DNA]</scope>
    <source>
        <strain evidence="1 2">S2231</strain>
    </source>
</reference>
<reference evidence="2" key="2">
    <citation type="submission" date="2019-06" db="EMBL/GenBank/DDBJ databases">
        <title>Co-occurence of chitin degradation, pigmentation and bioactivity in marine Pseudoalteromonas.</title>
        <authorList>
            <person name="Sonnenschein E.C."/>
            <person name="Bech P.K."/>
        </authorList>
    </citation>
    <scope>NUCLEOTIDE SEQUENCE [LARGE SCALE GENOMIC DNA]</scope>
    <source>
        <strain evidence="2">S2231</strain>
    </source>
</reference>
<dbReference type="InterPro" id="IPR041492">
    <property type="entry name" value="HAD_2"/>
</dbReference>
<gene>
    <name evidence="1" type="ORF">CWB96_22945</name>
</gene>
<accession>A0A5S3XDS3</accession>
<comment type="caution">
    <text evidence="1">The sequence shown here is derived from an EMBL/GenBank/DDBJ whole genome shotgun (WGS) entry which is preliminary data.</text>
</comment>
<dbReference type="Gene3D" id="3.40.50.1000">
    <property type="entry name" value="HAD superfamily/HAD-like"/>
    <property type="match status" value="1"/>
</dbReference>
<organism evidence="1 2">
    <name type="scientific">Pseudoalteromonas citrea</name>
    <dbReference type="NCBI Taxonomy" id="43655"/>
    <lineage>
        <taxon>Bacteria</taxon>
        <taxon>Pseudomonadati</taxon>
        <taxon>Pseudomonadota</taxon>
        <taxon>Gammaproteobacteria</taxon>
        <taxon>Alteromonadales</taxon>
        <taxon>Pseudoalteromonadaceae</taxon>
        <taxon>Pseudoalteromonas</taxon>
    </lineage>
</organism>
<dbReference type="SUPFAM" id="SSF56784">
    <property type="entry name" value="HAD-like"/>
    <property type="match status" value="1"/>
</dbReference>
<evidence type="ECO:0000313" key="1">
    <source>
        <dbReference type="EMBL" id="TMP50111.1"/>
    </source>
</evidence>
<name>A0A5S3XDS3_9GAMM</name>
<feature type="non-terminal residue" evidence="1">
    <location>
        <position position="69"/>
    </location>
</feature>
<dbReference type="AlphaFoldDB" id="A0A5S3XDS3"/>
<proteinExistence type="predicted"/>
<dbReference type="EMBL" id="PNCL01000310">
    <property type="protein sequence ID" value="TMP50111.1"/>
    <property type="molecule type" value="Genomic_DNA"/>
</dbReference>